<dbReference type="EMBL" id="MEUI01000011">
    <property type="protein sequence ID" value="OGC35012.1"/>
    <property type="molecule type" value="Genomic_DNA"/>
</dbReference>
<dbReference type="Gene3D" id="2.130.10.10">
    <property type="entry name" value="YVTN repeat-like/Quinoprotein amine dehydrogenase"/>
    <property type="match status" value="2"/>
</dbReference>
<evidence type="ECO:0000313" key="2">
    <source>
        <dbReference type="EMBL" id="OGC35012.1"/>
    </source>
</evidence>
<dbReference type="SUPFAM" id="SSF49265">
    <property type="entry name" value="Fibronectin type III"/>
    <property type="match status" value="1"/>
</dbReference>
<dbReference type="SUPFAM" id="SSF75011">
    <property type="entry name" value="3-carboxy-cis,cis-mucoante lactonizing enzyme"/>
    <property type="match status" value="1"/>
</dbReference>
<evidence type="ECO:0000256" key="1">
    <source>
        <dbReference type="SAM" id="SignalP"/>
    </source>
</evidence>
<dbReference type="PANTHER" id="PTHR47197">
    <property type="entry name" value="PROTEIN NIRF"/>
    <property type="match status" value="1"/>
</dbReference>
<accession>A0A1F4TQK7</accession>
<dbReference type="PANTHER" id="PTHR47197:SF3">
    <property type="entry name" value="DIHYDRO-HEME D1 DEHYDROGENASE"/>
    <property type="match status" value="1"/>
</dbReference>
<evidence type="ECO:0008006" key="4">
    <source>
        <dbReference type="Google" id="ProtNLM"/>
    </source>
</evidence>
<dbReference type="InterPro" id="IPR036116">
    <property type="entry name" value="FN3_sf"/>
</dbReference>
<organism evidence="2 3">
    <name type="scientific">candidate division WOR-1 bacterium RIFOXYC2_FULL_41_25</name>
    <dbReference type="NCBI Taxonomy" id="1802586"/>
    <lineage>
        <taxon>Bacteria</taxon>
        <taxon>Bacillati</taxon>
        <taxon>Saganbacteria</taxon>
    </lineage>
</organism>
<feature type="signal peptide" evidence="1">
    <location>
        <begin position="1"/>
        <end position="24"/>
    </location>
</feature>
<dbReference type="InterPro" id="IPR013783">
    <property type="entry name" value="Ig-like_fold"/>
</dbReference>
<sequence length="1011" mass="108213">MENMLKKLTLIIAILLTTIGVAQAYVSNPVQSVVNPITQTLYVAGNSSTPGFVAYDRVTDGWTTTNQVKSLIPATAKCYGLDVTPDGKQLLVSVNNYPNSELRLYVLDSSGKPTTTYWTVPWVTSNQATPVGVAIASDNSRAYVADTIQNKVYYFDHDLVQDKWSYAGELTGITAAYNIALSPVKYITVGTSTIKNYQIFVSSKSSSGQVHVCESLGPTTIAYRGSVSVSAQPTQLKVNHLGTRLYVAVNGATGGDIKVFDIQSFNPYLNNMKTISSVAGDYGWTGFNITPDESKLYYTQARDFAETSTGLYSVNLPVTVDTTATSVATINGNFNGVAMSPDGLRYVLTYSGDGSFYPLTGGTGGYSTGLQPIVSQITAITPNTTTYGTNVNVTITGNFFLPGALPYLLDGSYNSYVLSNVSVKSSTTITATIDNNIFSQLANVTAGYDLQIINNNPFLGTSPAPLAYESNAFTINKYTPPVTLAISSIYPSISPVGKTVVVGISGTNFLTTPNVTLTKKTLVMVNGQQAYVTSTITGTVVSTESTKLKVSFTIAANQLTGQWNLTVVNPNSDTATAINGFEIIPTPDTILPSTVQDIKGTDGETEKTTLTWNNPPENDIALLRIMRGTSPDGDYPTLVTGTLVADILAPKPAALQTYIDTGLTGGTTYYYTVYTQDTSGNWSTDISIDVNAVRVVPAGSTTPGVIVINSGGKREGDIASSSPVTISWQTNPPNQAVNVWYKDTTLNNTGWQKLNSTAISETSYTDPNIKVGDGTTRFYKILPVSATAVTTDDLTQEVVGKFDISLEIGFNLVSLPLIPANNLLDNVIGSQLASGAFSLFADQIQKFNGNGYDIAWLKTITGGNKWYTGSTATTITTAPNDGFWIKSATKKHLTIVGRIAETNRSFTMKSNKTYNLVGSPFPVTVALDNSGLAENATSGTFSLFAAKVQELKSSGGYDIAWLKNTTGKLIDSGNKWYTSSSPTTMKFSPGKGYWVSDPGTINFTWEYIKPY</sequence>
<gene>
    <name evidence="2" type="ORF">A2462_05400</name>
</gene>
<dbReference type="InterPro" id="IPR051200">
    <property type="entry name" value="Host-pathogen_enzymatic-act"/>
</dbReference>
<comment type="caution">
    <text evidence="2">The sequence shown here is derived from an EMBL/GenBank/DDBJ whole genome shotgun (WGS) entry which is preliminary data.</text>
</comment>
<feature type="chain" id="PRO_5009514647" description="Fibronectin type-III domain-containing protein" evidence="1">
    <location>
        <begin position="25"/>
        <end position="1011"/>
    </location>
</feature>
<name>A0A1F4TQK7_UNCSA</name>
<evidence type="ECO:0000313" key="3">
    <source>
        <dbReference type="Proteomes" id="UP000177309"/>
    </source>
</evidence>
<reference evidence="2 3" key="1">
    <citation type="journal article" date="2016" name="Nat. Commun.">
        <title>Thousands of microbial genomes shed light on interconnected biogeochemical processes in an aquifer system.</title>
        <authorList>
            <person name="Anantharaman K."/>
            <person name="Brown C.T."/>
            <person name="Hug L.A."/>
            <person name="Sharon I."/>
            <person name="Castelle C.J."/>
            <person name="Probst A.J."/>
            <person name="Thomas B.C."/>
            <person name="Singh A."/>
            <person name="Wilkins M.J."/>
            <person name="Karaoz U."/>
            <person name="Brodie E.L."/>
            <person name="Williams K.H."/>
            <person name="Hubbard S.S."/>
            <person name="Banfield J.F."/>
        </authorList>
    </citation>
    <scope>NUCLEOTIDE SEQUENCE [LARGE SCALE GENOMIC DNA]</scope>
</reference>
<dbReference type="Proteomes" id="UP000177309">
    <property type="component" value="Unassembled WGS sequence"/>
</dbReference>
<keyword evidence="1" id="KW-0732">Signal</keyword>
<dbReference type="Gene3D" id="2.60.40.10">
    <property type="entry name" value="Immunoglobulins"/>
    <property type="match status" value="1"/>
</dbReference>
<dbReference type="SUPFAM" id="SSF101908">
    <property type="entry name" value="Putative isomerase YbhE"/>
    <property type="match status" value="1"/>
</dbReference>
<dbReference type="InterPro" id="IPR015943">
    <property type="entry name" value="WD40/YVTN_repeat-like_dom_sf"/>
</dbReference>
<dbReference type="AlphaFoldDB" id="A0A1F4TQK7"/>
<proteinExistence type="predicted"/>
<protein>
    <recommendedName>
        <fullName evidence="4">Fibronectin type-III domain-containing protein</fullName>
    </recommendedName>
</protein>